<accession>A0A2T5V7J0</accession>
<feature type="transmembrane region" description="Helical" evidence="6">
    <location>
        <begin position="21"/>
        <end position="42"/>
    </location>
</feature>
<proteinExistence type="predicted"/>
<dbReference type="Proteomes" id="UP000244081">
    <property type="component" value="Unassembled WGS sequence"/>
</dbReference>
<dbReference type="InterPro" id="IPR016174">
    <property type="entry name" value="Di-haem_cyt_TM"/>
</dbReference>
<comment type="caution">
    <text evidence="8">The sequence shown here is derived from an EMBL/GenBank/DDBJ whole genome shotgun (WGS) entry which is preliminary data.</text>
</comment>
<evidence type="ECO:0000259" key="7">
    <source>
        <dbReference type="Pfam" id="PF01292"/>
    </source>
</evidence>
<dbReference type="AlphaFoldDB" id="A0A2T5V7J0"/>
<evidence type="ECO:0000256" key="5">
    <source>
        <dbReference type="ARBA" id="ARBA00023136"/>
    </source>
</evidence>
<evidence type="ECO:0000313" key="9">
    <source>
        <dbReference type="Proteomes" id="UP000244081"/>
    </source>
</evidence>
<dbReference type="GO" id="GO:0020037">
    <property type="term" value="F:heme binding"/>
    <property type="evidence" value="ECO:0007669"/>
    <property type="project" value="TreeGrafter"/>
</dbReference>
<keyword evidence="9" id="KW-1185">Reference proteome</keyword>
<comment type="subcellular location">
    <subcellularLocation>
        <location evidence="1">Cell membrane</location>
        <topology evidence="1">Multi-pass membrane protein</topology>
    </subcellularLocation>
</comment>
<dbReference type="GO" id="GO:0005886">
    <property type="term" value="C:plasma membrane"/>
    <property type="evidence" value="ECO:0007669"/>
    <property type="project" value="UniProtKB-SubCell"/>
</dbReference>
<dbReference type="Pfam" id="PF01292">
    <property type="entry name" value="Ni_hydr_CYTB"/>
    <property type="match status" value="1"/>
</dbReference>
<evidence type="ECO:0000256" key="2">
    <source>
        <dbReference type="ARBA" id="ARBA00022475"/>
    </source>
</evidence>
<dbReference type="InterPro" id="IPR011577">
    <property type="entry name" value="Cyt_b561_bac/Ni-Hgenase"/>
</dbReference>
<dbReference type="Gene3D" id="1.20.950.20">
    <property type="entry name" value="Transmembrane di-heme cytochromes, Chain C"/>
    <property type="match status" value="1"/>
</dbReference>
<dbReference type="OrthoDB" id="196472at2"/>
<evidence type="ECO:0000313" key="8">
    <source>
        <dbReference type="EMBL" id="PTW59725.1"/>
    </source>
</evidence>
<feature type="domain" description="Cytochrome b561 bacterial/Ni-hydrogenase" evidence="7">
    <location>
        <begin position="21"/>
        <end position="182"/>
    </location>
</feature>
<dbReference type="GO" id="GO:0009055">
    <property type="term" value="F:electron transfer activity"/>
    <property type="evidence" value="ECO:0007669"/>
    <property type="project" value="InterPro"/>
</dbReference>
<keyword evidence="4 6" id="KW-1133">Transmembrane helix</keyword>
<feature type="transmembrane region" description="Helical" evidence="6">
    <location>
        <begin position="109"/>
        <end position="129"/>
    </location>
</feature>
<dbReference type="RefSeq" id="WP_107990682.1">
    <property type="nucleotide sequence ID" value="NZ_QAYG01000006.1"/>
</dbReference>
<dbReference type="PANTHER" id="PTHR30485">
    <property type="entry name" value="NI/FE-HYDROGENASE 1 B-TYPE CYTOCHROME SUBUNIT"/>
    <property type="match status" value="1"/>
</dbReference>
<evidence type="ECO:0000256" key="4">
    <source>
        <dbReference type="ARBA" id="ARBA00022989"/>
    </source>
</evidence>
<dbReference type="PANTHER" id="PTHR30485:SF2">
    <property type="entry name" value="BLL0597 PROTEIN"/>
    <property type="match status" value="1"/>
</dbReference>
<protein>
    <submittedName>
        <fullName evidence="8">Cytochrome b</fullName>
    </submittedName>
</protein>
<dbReference type="EMBL" id="QAYG01000006">
    <property type="protein sequence ID" value="PTW59725.1"/>
    <property type="molecule type" value="Genomic_DNA"/>
</dbReference>
<dbReference type="GO" id="GO:0022904">
    <property type="term" value="P:respiratory electron transport chain"/>
    <property type="evidence" value="ECO:0007669"/>
    <property type="project" value="InterPro"/>
</dbReference>
<keyword evidence="2" id="KW-1003">Cell membrane</keyword>
<sequence>MDAATEATRSGRDQRPDEVRVWDPLVRLFHWSLVACFAFAYLTGDEWKSAHETAGYVIVGLVAFRILWGLVGPHHARFTNFVRGPATVIGFLRDSVRMKAPRHIGHNPAGGAMVIALLVMLAIITGTGIMMTTDRFWGIEWVEEAHELAVNLTLGLVLLHVAGVVLASFEHGENLVRAMVTGRKRR</sequence>
<dbReference type="InterPro" id="IPR051542">
    <property type="entry name" value="Hydrogenase_cytochrome"/>
</dbReference>
<keyword evidence="3 6" id="KW-0812">Transmembrane</keyword>
<keyword evidence="5 6" id="KW-0472">Membrane</keyword>
<evidence type="ECO:0000256" key="1">
    <source>
        <dbReference type="ARBA" id="ARBA00004651"/>
    </source>
</evidence>
<evidence type="ECO:0000256" key="3">
    <source>
        <dbReference type="ARBA" id="ARBA00022692"/>
    </source>
</evidence>
<feature type="transmembrane region" description="Helical" evidence="6">
    <location>
        <begin position="149"/>
        <end position="169"/>
    </location>
</feature>
<dbReference type="SUPFAM" id="SSF81342">
    <property type="entry name" value="Transmembrane di-heme cytochromes"/>
    <property type="match status" value="1"/>
</dbReference>
<feature type="transmembrane region" description="Helical" evidence="6">
    <location>
        <begin position="54"/>
        <end position="71"/>
    </location>
</feature>
<name>A0A2T5V7J0_9HYPH</name>
<organism evidence="8 9">
    <name type="scientific">Breoghania corrubedonensis</name>
    <dbReference type="NCBI Taxonomy" id="665038"/>
    <lineage>
        <taxon>Bacteria</taxon>
        <taxon>Pseudomonadati</taxon>
        <taxon>Pseudomonadota</taxon>
        <taxon>Alphaproteobacteria</taxon>
        <taxon>Hyphomicrobiales</taxon>
        <taxon>Stappiaceae</taxon>
        <taxon>Breoghania</taxon>
    </lineage>
</organism>
<reference evidence="8 9" key="1">
    <citation type="submission" date="2018-04" db="EMBL/GenBank/DDBJ databases">
        <title>Genomic Encyclopedia of Archaeal and Bacterial Type Strains, Phase II (KMG-II): from individual species to whole genera.</title>
        <authorList>
            <person name="Goeker M."/>
        </authorList>
    </citation>
    <scope>NUCLEOTIDE SEQUENCE [LARGE SCALE GENOMIC DNA]</scope>
    <source>
        <strain evidence="8 9">DSM 23382</strain>
    </source>
</reference>
<gene>
    <name evidence="8" type="ORF">C8N35_106110</name>
</gene>
<evidence type="ECO:0000256" key="6">
    <source>
        <dbReference type="SAM" id="Phobius"/>
    </source>
</evidence>